<dbReference type="CDD" id="cd22160">
    <property type="entry name" value="F-box_AtFBL13-like"/>
    <property type="match status" value="1"/>
</dbReference>
<dbReference type="InterPro" id="IPR001810">
    <property type="entry name" value="F-box_dom"/>
</dbReference>
<dbReference type="InterPro" id="IPR053197">
    <property type="entry name" value="F-box_SCFL_complex_component"/>
</dbReference>
<dbReference type="Pfam" id="PF00646">
    <property type="entry name" value="F-box"/>
    <property type="match status" value="1"/>
</dbReference>
<dbReference type="Gene3D" id="1.20.1280.50">
    <property type="match status" value="1"/>
</dbReference>
<dbReference type="InterPro" id="IPR036047">
    <property type="entry name" value="F-box-like_dom_sf"/>
</dbReference>
<dbReference type="Gene3D" id="3.80.10.10">
    <property type="entry name" value="Ribonuclease Inhibitor"/>
    <property type="match status" value="1"/>
</dbReference>
<dbReference type="OrthoDB" id="644676at2759"/>
<dbReference type="SMART" id="SM00256">
    <property type="entry name" value="FBOX"/>
    <property type="match status" value="1"/>
</dbReference>
<organism evidence="2 3">
    <name type="scientific">Digitaria exilis</name>
    <dbReference type="NCBI Taxonomy" id="1010633"/>
    <lineage>
        <taxon>Eukaryota</taxon>
        <taxon>Viridiplantae</taxon>
        <taxon>Streptophyta</taxon>
        <taxon>Embryophyta</taxon>
        <taxon>Tracheophyta</taxon>
        <taxon>Spermatophyta</taxon>
        <taxon>Magnoliopsida</taxon>
        <taxon>Liliopsida</taxon>
        <taxon>Poales</taxon>
        <taxon>Poaceae</taxon>
        <taxon>PACMAD clade</taxon>
        <taxon>Panicoideae</taxon>
        <taxon>Panicodae</taxon>
        <taxon>Paniceae</taxon>
        <taxon>Anthephorinae</taxon>
        <taxon>Digitaria</taxon>
    </lineage>
</organism>
<keyword evidence="3" id="KW-1185">Reference proteome</keyword>
<dbReference type="AlphaFoldDB" id="A0A835B879"/>
<feature type="domain" description="F-box" evidence="1">
    <location>
        <begin position="237"/>
        <end position="273"/>
    </location>
</feature>
<name>A0A835B879_9POAL</name>
<dbReference type="SUPFAM" id="SSF52047">
    <property type="entry name" value="RNI-like"/>
    <property type="match status" value="1"/>
</dbReference>
<reference evidence="2" key="1">
    <citation type="submission" date="2020-07" db="EMBL/GenBank/DDBJ databases">
        <title>Genome sequence and genetic diversity analysis of an under-domesticated orphan crop, white fonio (Digitaria exilis).</title>
        <authorList>
            <person name="Bennetzen J.L."/>
            <person name="Chen S."/>
            <person name="Ma X."/>
            <person name="Wang X."/>
            <person name="Yssel A.E.J."/>
            <person name="Chaluvadi S.R."/>
            <person name="Johnson M."/>
            <person name="Gangashetty P."/>
            <person name="Hamidou F."/>
            <person name="Sanogo M.D."/>
            <person name="Zwaenepoel A."/>
            <person name="Wallace J."/>
            <person name="Van De Peer Y."/>
            <person name="Van Deynze A."/>
        </authorList>
    </citation>
    <scope>NUCLEOTIDE SEQUENCE</scope>
    <source>
        <tissue evidence="2">Leaves</tissue>
    </source>
</reference>
<dbReference type="InterPro" id="IPR053781">
    <property type="entry name" value="F-box_AtFBL13-like"/>
</dbReference>
<dbReference type="PANTHER" id="PTHR34223">
    <property type="entry name" value="OS11G0201299 PROTEIN"/>
    <property type="match status" value="1"/>
</dbReference>
<dbReference type="PANTHER" id="PTHR34223:SF70">
    <property type="entry name" value="F-BOX DOMAIN-CONTAINING PROTEIN"/>
    <property type="match status" value="1"/>
</dbReference>
<gene>
    <name evidence="2" type="ORF">HU200_040882</name>
</gene>
<dbReference type="Proteomes" id="UP000636709">
    <property type="component" value="Unassembled WGS sequence"/>
</dbReference>
<dbReference type="PROSITE" id="PS50181">
    <property type="entry name" value="FBOX"/>
    <property type="match status" value="1"/>
</dbReference>
<dbReference type="InterPro" id="IPR032675">
    <property type="entry name" value="LRR_dom_sf"/>
</dbReference>
<sequence>MRSLMTHAALDEKWARFEDFATNLLLFHDNTSSLDEFLVFAHVYNQRHVDRWIRRGIEYCPAVLRILMPGTDLAFKLPPMASSSFHRLKRLCLQNLDLDGQFTHLLSTFPVMEYLELTLCEFTGDCSQGITLSTLKKLVLDCCDNKTSRPMVIMAPSLSCLNLSFGCYLAGIALSKMDSLAEAMIDVLENQTMSQKTQRGLLGSLFNVTSLELSGFETKMMNPEPTTGHVGGPTDAMDPLSALPDGLLHVIMSFLPAPQVVQTSLLSRRWRCLWRSTPCIEINDENFGISAQIRDGTLSERWARFEDFATNLLLFHDNTSSLGEFRLHSLNYNFRHAQIDITEYEALSQKDQRELLGSLFNVTSLKLIGFEEEVMLNKNYDKFPIFSNMRTLCLNTCFRNECEISYMDLCVCQKFFSFSDSEWETERETIALHREHGRPFQCPKLKLVEVIYHYDHDHQLMEFVLGEVIKPEGVTKMQPETSKKPAGDLTSPVDRLSALPDALLHAILSFVPAPQAVRT</sequence>
<evidence type="ECO:0000313" key="2">
    <source>
        <dbReference type="EMBL" id="KAF8690521.1"/>
    </source>
</evidence>
<comment type="caution">
    <text evidence="2">The sequence shown here is derived from an EMBL/GenBank/DDBJ whole genome shotgun (WGS) entry which is preliminary data.</text>
</comment>
<evidence type="ECO:0000313" key="3">
    <source>
        <dbReference type="Proteomes" id="UP000636709"/>
    </source>
</evidence>
<accession>A0A835B879</accession>
<dbReference type="EMBL" id="JACEFO010001972">
    <property type="protein sequence ID" value="KAF8690521.1"/>
    <property type="molecule type" value="Genomic_DNA"/>
</dbReference>
<dbReference type="SUPFAM" id="SSF81383">
    <property type="entry name" value="F-box domain"/>
    <property type="match status" value="1"/>
</dbReference>
<evidence type="ECO:0000259" key="1">
    <source>
        <dbReference type="PROSITE" id="PS50181"/>
    </source>
</evidence>
<proteinExistence type="predicted"/>
<protein>
    <recommendedName>
        <fullName evidence="1">F-box domain-containing protein</fullName>
    </recommendedName>
</protein>